<dbReference type="SUPFAM" id="SSF57850">
    <property type="entry name" value="RING/U-box"/>
    <property type="match status" value="1"/>
</dbReference>
<comment type="similarity">
    <text evidence="10">Belongs to the RING-type zinc finger family. ATL subfamily.</text>
</comment>
<dbReference type="InterPro" id="IPR001841">
    <property type="entry name" value="Znf_RING"/>
</dbReference>
<dbReference type="FunFam" id="3.30.40.10:FF:000632">
    <property type="entry name" value="RING-H2 finger protein ATL73"/>
    <property type="match status" value="1"/>
</dbReference>
<dbReference type="EC" id="2.3.2.27" evidence="3"/>
<name>A0AAV3RG84_LITER</name>
<dbReference type="Gene3D" id="3.30.40.10">
    <property type="entry name" value="Zinc/RING finger domain, C3HC4 (zinc finger)"/>
    <property type="match status" value="1"/>
</dbReference>
<dbReference type="InterPro" id="IPR044602">
    <property type="entry name" value="ATL10/ATL72-79-like"/>
</dbReference>
<keyword evidence="4" id="KW-0808">Transferase</keyword>
<dbReference type="GO" id="GO:0016020">
    <property type="term" value="C:membrane"/>
    <property type="evidence" value="ECO:0007669"/>
    <property type="project" value="UniProtKB-SubCell"/>
</dbReference>
<dbReference type="CDD" id="cd16461">
    <property type="entry name" value="RING-H2_EL5-like"/>
    <property type="match status" value="1"/>
</dbReference>
<protein>
    <recommendedName>
        <fullName evidence="3">RING-type E3 ubiquitin transferase</fullName>
        <ecNumber evidence="3">2.3.2.27</ecNumber>
    </recommendedName>
</protein>
<evidence type="ECO:0000256" key="5">
    <source>
        <dbReference type="ARBA" id="ARBA00022692"/>
    </source>
</evidence>
<dbReference type="GO" id="GO:0016567">
    <property type="term" value="P:protein ubiquitination"/>
    <property type="evidence" value="ECO:0007669"/>
    <property type="project" value="InterPro"/>
</dbReference>
<evidence type="ECO:0000256" key="6">
    <source>
        <dbReference type="ARBA" id="ARBA00022723"/>
    </source>
</evidence>
<evidence type="ECO:0000313" key="14">
    <source>
        <dbReference type="EMBL" id="GAA0173352.1"/>
    </source>
</evidence>
<dbReference type="Proteomes" id="UP001454036">
    <property type="component" value="Unassembled WGS sequence"/>
</dbReference>
<evidence type="ECO:0000256" key="10">
    <source>
        <dbReference type="ARBA" id="ARBA00024209"/>
    </source>
</evidence>
<feature type="domain" description="RING-type" evidence="13">
    <location>
        <begin position="132"/>
        <end position="174"/>
    </location>
</feature>
<accession>A0AAV3RG84</accession>
<evidence type="ECO:0000256" key="8">
    <source>
        <dbReference type="ARBA" id="ARBA00022989"/>
    </source>
</evidence>
<proteinExistence type="inferred from homology"/>
<evidence type="ECO:0000256" key="11">
    <source>
        <dbReference type="PROSITE-ProRule" id="PRU00175"/>
    </source>
</evidence>
<dbReference type="GO" id="GO:0061630">
    <property type="term" value="F:ubiquitin protein ligase activity"/>
    <property type="evidence" value="ECO:0007669"/>
    <property type="project" value="UniProtKB-EC"/>
</dbReference>
<organism evidence="14 15">
    <name type="scientific">Lithospermum erythrorhizon</name>
    <name type="common">Purple gromwell</name>
    <name type="synonym">Lithospermum officinale var. erythrorhizon</name>
    <dbReference type="NCBI Taxonomy" id="34254"/>
    <lineage>
        <taxon>Eukaryota</taxon>
        <taxon>Viridiplantae</taxon>
        <taxon>Streptophyta</taxon>
        <taxon>Embryophyta</taxon>
        <taxon>Tracheophyta</taxon>
        <taxon>Spermatophyta</taxon>
        <taxon>Magnoliopsida</taxon>
        <taxon>eudicotyledons</taxon>
        <taxon>Gunneridae</taxon>
        <taxon>Pentapetalae</taxon>
        <taxon>asterids</taxon>
        <taxon>lamiids</taxon>
        <taxon>Boraginales</taxon>
        <taxon>Boraginaceae</taxon>
        <taxon>Boraginoideae</taxon>
        <taxon>Lithospermeae</taxon>
        <taxon>Lithospermum</taxon>
    </lineage>
</organism>
<keyword evidence="15" id="KW-1185">Reference proteome</keyword>
<evidence type="ECO:0000256" key="7">
    <source>
        <dbReference type="ARBA" id="ARBA00022833"/>
    </source>
</evidence>
<evidence type="ECO:0000256" key="9">
    <source>
        <dbReference type="ARBA" id="ARBA00023136"/>
    </source>
</evidence>
<evidence type="ECO:0000256" key="3">
    <source>
        <dbReference type="ARBA" id="ARBA00012483"/>
    </source>
</evidence>
<dbReference type="PROSITE" id="PS50089">
    <property type="entry name" value="ZF_RING_2"/>
    <property type="match status" value="1"/>
</dbReference>
<keyword evidence="8 12" id="KW-1133">Transmembrane helix</keyword>
<evidence type="ECO:0000259" key="13">
    <source>
        <dbReference type="PROSITE" id="PS50089"/>
    </source>
</evidence>
<evidence type="ECO:0000256" key="1">
    <source>
        <dbReference type="ARBA" id="ARBA00000900"/>
    </source>
</evidence>
<feature type="transmembrane region" description="Helical" evidence="12">
    <location>
        <begin position="53"/>
        <end position="74"/>
    </location>
</feature>
<sequence>MATSIEQILETFHSRKLLLYPSFNHSSASITPHPGPHHLLEPSARENSFDAKIVMVLSVLLCALICSLGLNSIIRCVMRCSRFVSSDDESSNGNNAISGKIANTGIKKQALKTFPVVSYSTDPKIPGLESECVICLQDFFTGEKIKILPKCNHGFHVKCIDKWLNCHSSCPTCRHCLIETCQKIVGCTTTPQSSSNVSLPGPFQEIIISIAPLEPEGIIFNYHS</sequence>
<keyword evidence="7" id="KW-0862">Zinc</keyword>
<dbReference type="PANTHER" id="PTHR46905:SF7">
    <property type="entry name" value="RING-H2 FINGER PROTEIN ATL78"/>
    <property type="match status" value="1"/>
</dbReference>
<keyword evidence="9 12" id="KW-0472">Membrane</keyword>
<evidence type="ECO:0000256" key="2">
    <source>
        <dbReference type="ARBA" id="ARBA00004167"/>
    </source>
</evidence>
<keyword evidence="5 12" id="KW-0812">Transmembrane</keyword>
<keyword evidence="6" id="KW-0479">Metal-binding</keyword>
<keyword evidence="11" id="KW-0863">Zinc-finger</keyword>
<reference evidence="14 15" key="1">
    <citation type="submission" date="2024-01" db="EMBL/GenBank/DDBJ databases">
        <title>The complete chloroplast genome sequence of Lithospermum erythrorhizon: insights into the phylogenetic relationship among Boraginaceae species and the maternal lineages of purple gromwells.</title>
        <authorList>
            <person name="Okada T."/>
            <person name="Watanabe K."/>
        </authorList>
    </citation>
    <scope>NUCLEOTIDE SEQUENCE [LARGE SCALE GENOMIC DNA]</scope>
</reference>
<dbReference type="InterPro" id="IPR013083">
    <property type="entry name" value="Znf_RING/FYVE/PHD"/>
</dbReference>
<evidence type="ECO:0000313" key="15">
    <source>
        <dbReference type="Proteomes" id="UP001454036"/>
    </source>
</evidence>
<evidence type="ECO:0000256" key="4">
    <source>
        <dbReference type="ARBA" id="ARBA00022679"/>
    </source>
</evidence>
<gene>
    <name evidence="14" type="ORF">LIER_41511</name>
</gene>
<dbReference type="PANTHER" id="PTHR46905">
    <property type="entry name" value="RING-H2 FINGER PROTEIN ATL78"/>
    <property type="match status" value="1"/>
</dbReference>
<comment type="subcellular location">
    <subcellularLocation>
        <location evidence="2">Membrane</location>
        <topology evidence="2">Single-pass membrane protein</topology>
    </subcellularLocation>
</comment>
<comment type="catalytic activity">
    <reaction evidence="1">
        <text>S-ubiquitinyl-[E2 ubiquitin-conjugating enzyme]-L-cysteine + [acceptor protein]-L-lysine = [E2 ubiquitin-conjugating enzyme]-L-cysteine + N(6)-ubiquitinyl-[acceptor protein]-L-lysine.</text>
        <dbReference type="EC" id="2.3.2.27"/>
    </reaction>
</comment>
<evidence type="ECO:0000256" key="12">
    <source>
        <dbReference type="SAM" id="Phobius"/>
    </source>
</evidence>
<dbReference type="SMART" id="SM00184">
    <property type="entry name" value="RING"/>
    <property type="match status" value="1"/>
</dbReference>
<dbReference type="AlphaFoldDB" id="A0AAV3RG84"/>
<dbReference type="EMBL" id="BAABME010026131">
    <property type="protein sequence ID" value="GAA0173352.1"/>
    <property type="molecule type" value="Genomic_DNA"/>
</dbReference>
<dbReference type="GO" id="GO:0008270">
    <property type="term" value="F:zinc ion binding"/>
    <property type="evidence" value="ECO:0007669"/>
    <property type="project" value="UniProtKB-KW"/>
</dbReference>
<comment type="caution">
    <text evidence="14">The sequence shown here is derived from an EMBL/GenBank/DDBJ whole genome shotgun (WGS) entry which is preliminary data.</text>
</comment>
<dbReference type="Pfam" id="PF13639">
    <property type="entry name" value="zf-RING_2"/>
    <property type="match status" value="1"/>
</dbReference>